<dbReference type="PANTHER" id="PTHR43003:SF13">
    <property type="entry name" value="DNA-3-METHYLADENINE GLYCOSYLASE 2"/>
    <property type="match status" value="1"/>
</dbReference>
<dbReference type="InterPro" id="IPR035451">
    <property type="entry name" value="Ada-like_dom_sf"/>
</dbReference>
<evidence type="ECO:0000259" key="14">
    <source>
        <dbReference type="PROSITE" id="PS01124"/>
    </source>
</evidence>
<evidence type="ECO:0000313" key="15">
    <source>
        <dbReference type="EMBL" id="TWE09935.1"/>
    </source>
</evidence>
<dbReference type="PROSITE" id="PS01124">
    <property type="entry name" value="HTH_ARAC_FAMILY_2"/>
    <property type="match status" value="1"/>
</dbReference>
<dbReference type="Proteomes" id="UP000318297">
    <property type="component" value="Unassembled WGS sequence"/>
</dbReference>
<keyword evidence="9" id="KW-0805">Transcription regulation</keyword>
<dbReference type="InterPro" id="IPR023170">
    <property type="entry name" value="HhH_base_excis_C"/>
</dbReference>
<dbReference type="SMART" id="SM00342">
    <property type="entry name" value="HTH_ARAC"/>
    <property type="match status" value="1"/>
</dbReference>
<evidence type="ECO:0000256" key="4">
    <source>
        <dbReference type="ARBA" id="ARBA00022603"/>
    </source>
</evidence>
<dbReference type="PANTHER" id="PTHR43003">
    <property type="entry name" value="DNA-3-METHYLADENINE GLYCOSYLASE"/>
    <property type="match status" value="1"/>
</dbReference>
<dbReference type="SUPFAM" id="SSF57884">
    <property type="entry name" value="Ada DNA repair protein, N-terminal domain (N-Ada 10)"/>
    <property type="match status" value="1"/>
</dbReference>
<comment type="cofactor">
    <cofactor evidence="2">
        <name>Zn(2+)</name>
        <dbReference type="ChEBI" id="CHEBI:29105"/>
    </cofactor>
</comment>
<dbReference type="PROSITE" id="PS00041">
    <property type="entry name" value="HTH_ARAC_FAMILY_1"/>
    <property type="match status" value="1"/>
</dbReference>
<keyword evidence="7" id="KW-0227">DNA damage</keyword>
<dbReference type="GO" id="GO:0006307">
    <property type="term" value="P:DNA alkylation repair"/>
    <property type="evidence" value="ECO:0007669"/>
    <property type="project" value="TreeGrafter"/>
</dbReference>
<dbReference type="InterPro" id="IPR003265">
    <property type="entry name" value="HhH-GPD_domain"/>
</dbReference>
<dbReference type="GO" id="GO:0005737">
    <property type="term" value="C:cytoplasm"/>
    <property type="evidence" value="ECO:0007669"/>
    <property type="project" value="TreeGrafter"/>
</dbReference>
<keyword evidence="10" id="KW-0238">DNA-binding</keyword>
<evidence type="ECO:0000256" key="5">
    <source>
        <dbReference type="ARBA" id="ARBA00022679"/>
    </source>
</evidence>
<keyword evidence="16" id="KW-1185">Reference proteome</keyword>
<dbReference type="Gene3D" id="1.10.340.30">
    <property type="entry name" value="Hypothetical protein, domain 2"/>
    <property type="match status" value="1"/>
</dbReference>
<accession>A0A561E2U3</accession>
<evidence type="ECO:0000256" key="10">
    <source>
        <dbReference type="ARBA" id="ARBA00023125"/>
    </source>
</evidence>
<evidence type="ECO:0000256" key="8">
    <source>
        <dbReference type="ARBA" id="ARBA00022833"/>
    </source>
</evidence>
<keyword evidence="8" id="KW-0862">Zinc</keyword>
<evidence type="ECO:0000256" key="3">
    <source>
        <dbReference type="ARBA" id="ARBA00012000"/>
    </source>
</evidence>
<dbReference type="GO" id="GO:0043916">
    <property type="term" value="F:DNA-7-methylguanine glycosylase activity"/>
    <property type="evidence" value="ECO:0007669"/>
    <property type="project" value="TreeGrafter"/>
</dbReference>
<dbReference type="Pfam" id="PF00730">
    <property type="entry name" value="HhH-GPD"/>
    <property type="match status" value="1"/>
</dbReference>
<dbReference type="InterPro" id="IPR009057">
    <property type="entry name" value="Homeodomain-like_sf"/>
</dbReference>
<dbReference type="GO" id="GO:0006285">
    <property type="term" value="P:base-excision repair, AP site formation"/>
    <property type="evidence" value="ECO:0007669"/>
    <property type="project" value="TreeGrafter"/>
</dbReference>
<dbReference type="InterPro" id="IPR004026">
    <property type="entry name" value="Ada_DNA_repair_Zn-bd"/>
</dbReference>
<keyword evidence="12" id="KW-0804">Transcription</keyword>
<dbReference type="FunFam" id="3.40.10.10:FF:000001">
    <property type="entry name" value="DNA-3-methyladenine glycosylase 2"/>
    <property type="match status" value="1"/>
</dbReference>
<dbReference type="SUPFAM" id="SSF55945">
    <property type="entry name" value="TATA-box binding protein-like"/>
    <property type="match status" value="1"/>
</dbReference>
<proteinExistence type="predicted"/>
<keyword evidence="11" id="KW-0010">Activator</keyword>
<dbReference type="InterPro" id="IPR037046">
    <property type="entry name" value="AlkA_N_sf"/>
</dbReference>
<evidence type="ECO:0000256" key="6">
    <source>
        <dbReference type="ARBA" id="ARBA00022723"/>
    </source>
</evidence>
<evidence type="ECO:0000256" key="1">
    <source>
        <dbReference type="ARBA" id="ARBA00000086"/>
    </source>
</evidence>
<dbReference type="InterPro" id="IPR018060">
    <property type="entry name" value="HTH_AraC"/>
</dbReference>
<dbReference type="GO" id="GO:0003700">
    <property type="term" value="F:DNA-binding transcription factor activity"/>
    <property type="evidence" value="ECO:0007669"/>
    <property type="project" value="InterPro"/>
</dbReference>
<dbReference type="InterPro" id="IPR011257">
    <property type="entry name" value="DNA_glycosylase"/>
</dbReference>
<feature type="domain" description="HTH araC/xylS-type" evidence="14">
    <location>
        <begin position="81"/>
        <end position="179"/>
    </location>
</feature>
<gene>
    <name evidence="15" type="ORF">BKA23_2280</name>
</gene>
<dbReference type="GO" id="GO:0008725">
    <property type="term" value="F:DNA-3-methyladenine glycosylase activity"/>
    <property type="evidence" value="ECO:0007669"/>
    <property type="project" value="TreeGrafter"/>
</dbReference>
<dbReference type="GO" id="GO:0008270">
    <property type="term" value="F:zinc ion binding"/>
    <property type="evidence" value="ECO:0007669"/>
    <property type="project" value="InterPro"/>
</dbReference>
<keyword evidence="6" id="KW-0479">Metal-binding</keyword>
<evidence type="ECO:0000313" key="16">
    <source>
        <dbReference type="Proteomes" id="UP000318297"/>
    </source>
</evidence>
<sequence length="493" mass="52632">MCLAAVRSRDARFDGWFFTGVRTTGIYCRPSCPATPPKAANITFYPSAAAAQTAGFRACKRCRPDASPGSPEWNLRADLVARAMRLIGDGVVDRDGVQGLARRLGYSARQIEREVRAELGATPVALARAQRAQTARVLIETTTLPLSDVAHAAGFGSIRSFNDTVQAVFATAPRQLRSRAAAADAGAGGLTGAWHHVSLRLPFRTPFAVEGLFGHLVATAVPGVEEWHDGAYRRAVRLPHGFAVVALRPESDHVAARLWLQDLRDLTVAVSRCRFLVDLDADPWAIDAHLRADPVLRPLVEAQPGRRVPRTVDGAELAIRMVLGQQISTRAARTHAARLATSYGSPIQDPGGGLTHAFPEPAALADIPDEHLAMPASRRRTVRILAAALADGSLDLSPGADWGAARAALDALPGIGPWTVDGVAMRALGDPDAFIASDLGVRAALKRFGMPVAGAALQQATAAWRPWRAYAVQHLWASGSHDINRLPNQEASS</sequence>
<dbReference type="AlphaFoldDB" id="A0A561E2U3"/>
<dbReference type="GO" id="GO:0008168">
    <property type="term" value="F:methyltransferase activity"/>
    <property type="evidence" value="ECO:0007669"/>
    <property type="project" value="UniProtKB-KW"/>
</dbReference>
<organism evidence="15 16">
    <name type="scientific">Rudaeicoccus suwonensis</name>
    <dbReference type="NCBI Taxonomy" id="657409"/>
    <lineage>
        <taxon>Bacteria</taxon>
        <taxon>Bacillati</taxon>
        <taxon>Actinomycetota</taxon>
        <taxon>Actinomycetes</taxon>
        <taxon>Micrococcales</taxon>
        <taxon>Dermacoccaceae</taxon>
        <taxon>Rudaeicoccus</taxon>
    </lineage>
</organism>
<dbReference type="EC" id="3.2.2.21" evidence="3"/>
<dbReference type="Gene3D" id="3.30.310.20">
    <property type="entry name" value="DNA-3-methyladenine glycosylase AlkA, N-terminal domain"/>
    <property type="match status" value="1"/>
</dbReference>
<dbReference type="InterPro" id="IPR051912">
    <property type="entry name" value="Alkylbase_DNA_Glycosylase/TA"/>
</dbReference>
<comment type="catalytic activity">
    <reaction evidence="1">
        <text>Hydrolysis of alkylated DNA, releasing 3-methyladenine, 3-methylguanine, 7-methylguanine and 7-methyladenine.</text>
        <dbReference type="EC" id="3.2.2.21"/>
    </reaction>
</comment>
<comment type="caution">
    <text evidence="15">The sequence shown here is derived from an EMBL/GenBank/DDBJ whole genome shotgun (WGS) entry which is preliminary data.</text>
</comment>
<dbReference type="GO" id="GO:0043565">
    <property type="term" value="F:sequence-specific DNA binding"/>
    <property type="evidence" value="ECO:0007669"/>
    <property type="project" value="InterPro"/>
</dbReference>
<dbReference type="InterPro" id="IPR010316">
    <property type="entry name" value="AlkA_N"/>
</dbReference>
<evidence type="ECO:0000256" key="11">
    <source>
        <dbReference type="ARBA" id="ARBA00023159"/>
    </source>
</evidence>
<dbReference type="Pfam" id="PF06029">
    <property type="entry name" value="AlkA_N"/>
    <property type="match status" value="1"/>
</dbReference>
<dbReference type="SMART" id="SM00478">
    <property type="entry name" value="ENDO3c"/>
    <property type="match status" value="1"/>
</dbReference>
<evidence type="ECO:0000256" key="12">
    <source>
        <dbReference type="ARBA" id="ARBA00023163"/>
    </source>
</evidence>
<dbReference type="Pfam" id="PF02805">
    <property type="entry name" value="Ada_Zn_binding"/>
    <property type="match status" value="1"/>
</dbReference>
<dbReference type="SUPFAM" id="SSF48150">
    <property type="entry name" value="DNA-glycosylase"/>
    <property type="match status" value="1"/>
</dbReference>
<dbReference type="EMBL" id="VIVQ01000002">
    <property type="protein sequence ID" value="TWE09935.1"/>
    <property type="molecule type" value="Genomic_DNA"/>
</dbReference>
<dbReference type="SUPFAM" id="SSF46689">
    <property type="entry name" value="Homeodomain-like"/>
    <property type="match status" value="1"/>
</dbReference>
<dbReference type="Gene3D" id="3.40.10.10">
    <property type="entry name" value="DNA Methylphosphotriester Repair Domain"/>
    <property type="match status" value="1"/>
</dbReference>
<dbReference type="SMART" id="SM01009">
    <property type="entry name" value="AlkA_N"/>
    <property type="match status" value="1"/>
</dbReference>
<name>A0A561E2U3_9MICO</name>
<dbReference type="Pfam" id="PF12833">
    <property type="entry name" value="HTH_18"/>
    <property type="match status" value="1"/>
</dbReference>
<dbReference type="FunFam" id="3.30.310.20:FF:000001">
    <property type="entry name" value="DNA-3-methyladenine glycosylase 2"/>
    <property type="match status" value="1"/>
</dbReference>
<reference evidence="15 16" key="1">
    <citation type="submission" date="2019-06" db="EMBL/GenBank/DDBJ databases">
        <title>Sequencing the genomes of 1000 actinobacteria strains.</title>
        <authorList>
            <person name="Klenk H.-P."/>
        </authorList>
    </citation>
    <scope>NUCLEOTIDE SEQUENCE [LARGE SCALE GENOMIC DNA]</scope>
    <source>
        <strain evidence="15 16">DSM 19560</strain>
    </source>
</reference>
<dbReference type="Gene3D" id="1.10.10.60">
    <property type="entry name" value="Homeodomain-like"/>
    <property type="match status" value="1"/>
</dbReference>
<dbReference type="CDD" id="cd00056">
    <property type="entry name" value="ENDO3c"/>
    <property type="match status" value="1"/>
</dbReference>
<keyword evidence="13" id="KW-0234">DNA repair</keyword>
<protein>
    <recommendedName>
        <fullName evidence="3">DNA-3-methyladenine glycosylase II</fullName>
        <ecNumber evidence="3">3.2.2.21</ecNumber>
    </recommendedName>
</protein>
<dbReference type="Gene3D" id="1.10.1670.10">
    <property type="entry name" value="Helix-hairpin-Helix base-excision DNA repair enzymes (C-terminal)"/>
    <property type="match status" value="1"/>
</dbReference>
<evidence type="ECO:0000256" key="9">
    <source>
        <dbReference type="ARBA" id="ARBA00023015"/>
    </source>
</evidence>
<evidence type="ECO:0000256" key="13">
    <source>
        <dbReference type="ARBA" id="ARBA00023204"/>
    </source>
</evidence>
<evidence type="ECO:0000256" key="2">
    <source>
        <dbReference type="ARBA" id="ARBA00001947"/>
    </source>
</evidence>
<dbReference type="GO" id="GO:0032993">
    <property type="term" value="C:protein-DNA complex"/>
    <property type="evidence" value="ECO:0007669"/>
    <property type="project" value="TreeGrafter"/>
</dbReference>
<dbReference type="GO" id="GO:0032131">
    <property type="term" value="F:alkylated DNA binding"/>
    <property type="evidence" value="ECO:0007669"/>
    <property type="project" value="TreeGrafter"/>
</dbReference>
<evidence type="ECO:0000256" key="7">
    <source>
        <dbReference type="ARBA" id="ARBA00022763"/>
    </source>
</evidence>
<keyword evidence="5" id="KW-0808">Transferase</keyword>
<keyword evidence="4" id="KW-0489">Methyltransferase</keyword>
<dbReference type="InterPro" id="IPR018062">
    <property type="entry name" value="HTH_AraC-typ_CS"/>
</dbReference>
<dbReference type="GO" id="GO:0032259">
    <property type="term" value="P:methylation"/>
    <property type="evidence" value="ECO:0007669"/>
    <property type="project" value="UniProtKB-KW"/>
</dbReference>